<dbReference type="Proteomes" id="UP000008631">
    <property type="component" value="Chromosome"/>
</dbReference>
<dbReference type="STRING" id="575540.Isop_1843"/>
<evidence type="ECO:0000256" key="1">
    <source>
        <dbReference type="SAM" id="Coils"/>
    </source>
</evidence>
<dbReference type="AlphaFoldDB" id="E8R1Z3"/>
<protein>
    <submittedName>
        <fullName evidence="3">Uncharacterized protein</fullName>
    </submittedName>
</protein>
<gene>
    <name evidence="3" type="ordered locus">Isop_1843</name>
</gene>
<feature type="region of interest" description="Disordered" evidence="2">
    <location>
        <begin position="339"/>
        <end position="370"/>
    </location>
</feature>
<feature type="coiled-coil region" evidence="1">
    <location>
        <begin position="15"/>
        <end position="78"/>
    </location>
</feature>
<dbReference type="RefSeq" id="WP_013564713.1">
    <property type="nucleotide sequence ID" value="NC_014962.1"/>
</dbReference>
<reference key="1">
    <citation type="submission" date="2010-11" db="EMBL/GenBank/DDBJ databases">
        <title>The complete sequence of chromosome of Isophaera pallida ATCC 43644.</title>
        <authorList>
            <consortium name="US DOE Joint Genome Institute (JGI-PGF)"/>
            <person name="Lucas S."/>
            <person name="Copeland A."/>
            <person name="Lapidus A."/>
            <person name="Bruce D."/>
            <person name="Goodwin L."/>
            <person name="Pitluck S."/>
            <person name="Kyrpides N."/>
            <person name="Mavromatis K."/>
            <person name="Pagani I."/>
            <person name="Ivanova N."/>
            <person name="Saunders E."/>
            <person name="Brettin T."/>
            <person name="Detter J.C."/>
            <person name="Han C."/>
            <person name="Tapia R."/>
            <person name="Land M."/>
            <person name="Hauser L."/>
            <person name="Markowitz V."/>
            <person name="Cheng J.-F."/>
            <person name="Hugenholtz P."/>
            <person name="Woyke T."/>
            <person name="Wu D."/>
            <person name="Eisen J.A."/>
        </authorList>
    </citation>
    <scope>NUCLEOTIDE SEQUENCE</scope>
    <source>
        <strain>ATCC 43644</strain>
    </source>
</reference>
<proteinExistence type="predicted"/>
<organism evidence="3 4">
    <name type="scientific">Isosphaera pallida (strain ATCC 43644 / DSM 9630 / IS1B)</name>
    <dbReference type="NCBI Taxonomy" id="575540"/>
    <lineage>
        <taxon>Bacteria</taxon>
        <taxon>Pseudomonadati</taxon>
        <taxon>Planctomycetota</taxon>
        <taxon>Planctomycetia</taxon>
        <taxon>Isosphaerales</taxon>
        <taxon>Isosphaeraceae</taxon>
        <taxon>Isosphaera</taxon>
    </lineage>
</organism>
<evidence type="ECO:0000313" key="3">
    <source>
        <dbReference type="EMBL" id="ADV62425.1"/>
    </source>
</evidence>
<name>E8R1Z3_ISOPI</name>
<dbReference type="EMBL" id="CP002353">
    <property type="protein sequence ID" value="ADV62425.1"/>
    <property type="molecule type" value="Genomic_DNA"/>
</dbReference>
<keyword evidence="4" id="KW-1185">Reference proteome</keyword>
<feature type="compositionally biased region" description="Basic and acidic residues" evidence="2">
    <location>
        <begin position="339"/>
        <end position="351"/>
    </location>
</feature>
<accession>E8R1Z3</accession>
<dbReference type="HOGENOM" id="CLU_747577_0_0_0"/>
<dbReference type="eggNOG" id="COG1196">
    <property type="taxonomic scope" value="Bacteria"/>
</dbReference>
<dbReference type="Gene3D" id="1.10.287.1490">
    <property type="match status" value="1"/>
</dbReference>
<dbReference type="KEGG" id="ipa:Isop_1843"/>
<feature type="coiled-coil region" evidence="1">
    <location>
        <begin position="217"/>
        <end position="325"/>
    </location>
</feature>
<feature type="coiled-coil region" evidence="1">
    <location>
        <begin position="126"/>
        <end position="192"/>
    </location>
</feature>
<evidence type="ECO:0000313" key="4">
    <source>
        <dbReference type="Proteomes" id="UP000008631"/>
    </source>
</evidence>
<sequence>MSNHWSANADPDNLDLAYQDTVALLQTELDKLEQENRLLREANAAAVHTPPVDTSALERQYEERLASLNQELQVREDNINWLLDQMQMLEQTILAHRQDREQLMHWLTEIEKRVETHVESISAAPSEELTREVSELKRRLDAVQRESDQKVRTLENEKRHLEAQKQQLQAELDRLSGQVVELTETLQTVSAQAQEAMSGQADAPEFGEDGVSQASIIEALEEENRRLRQTCVELTRASAQVEEFEALQNQLAELQTHYAAAYHELETTRQQLQDQIKAAEEEKAQLIKAHEIEKAELEARIAREVQQAQRLAEEQQRRAAASRDTSIDERIRAFREHLQELQSREEADKKHSTGGFAKRISQVWVKTRPR</sequence>
<dbReference type="InParanoid" id="E8R1Z3"/>
<reference evidence="3 4" key="2">
    <citation type="journal article" date="2011" name="Stand. Genomic Sci.">
        <title>Complete genome sequence of Isosphaera pallida type strain (IS1B).</title>
        <authorList>
            <consortium name="US DOE Joint Genome Institute (JGI-PGF)"/>
            <person name="Goker M."/>
            <person name="Cleland D."/>
            <person name="Saunders E."/>
            <person name="Lapidus A."/>
            <person name="Nolan M."/>
            <person name="Lucas S."/>
            <person name="Hammon N."/>
            <person name="Deshpande S."/>
            <person name="Cheng J.F."/>
            <person name="Tapia R."/>
            <person name="Han C."/>
            <person name="Goodwin L."/>
            <person name="Pitluck S."/>
            <person name="Liolios K."/>
            <person name="Pagani I."/>
            <person name="Ivanova N."/>
            <person name="Mavromatis K."/>
            <person name="Pati A."/>
            <person name="Chen A."/>
            <person name="Palaniappan K."/>
            <person name="Land M."/>
            <person name="Hauser L."/>
            <person name="Chang Y.J."/>
            <person name="Jeffries C.D."/>
            <person name="Detter J.C."/>
            <person name="Beck B."/>
            <person name="Woyke T."/>
            <person name="Bristow J."/>
            <person name="Eisen J.A."/>
            <person name="Markowitz V."/>
            <person name="Hugenholtz P."/>
            <person name="Kyrpides N.C."/>
            <person name="Klenk H.P."/>
        </authorList>
    </citation>
    <scope>NUCLEOTIDE SEQUENCE [LARGE SCALE GENOMIC DNA]</scope>
    <source>
        <strain evidence="4">ATCC 43644 / DSM 9630 / IS1B</strain>
    </source>
</reference>
<keyword evidence="1" id="KW-0175">Coiled coil</keyword>
<evidence type="ECO:0000256" key="2">
    <source>
        <dbReference type="SAM" id="MobiDB-lite"/>
    </source>
</evidence>